<dbReference type="KEGG" id="ipa:Isop_2446"/>
<evidence type="ECO:0000313" key="2">
    <source>
        <dbReference type="Proteomes" id="UP000008631"/>
    </source>
</evidence>
<gene>
    <name evidence="1" type="ordered locus">Isop_2446</name>
</gene>
<dbReference type="EMBL" id="CP002353">
    <property type="protein sequence ID" value="ADV63020.1"/>
    <property type="molecule type" value="Genomic_DNA"/>
</dbReference>
<dbReference type="InParanoid" id="E8QXH2"/>
<protein>
    <submittedName>
        <fullName evidence="1">Uncharacterized protein</fullName>
    </submittedName>
</protein>
<accession>E8QXH2</accession>
<organism evidence="1 2">
    <name type="scientific">Isosphaera pallida (strain ATCC 43644 / DSM 9630 / IS1B)</name>
    <dbReference type="NCBI Taxonomy" id="575540"/>
    <lineage>
        <taxon>Bacteria</taxon>
        <taxon>Pseudomonadati</taxon>
        <taxon>Planctomycetota</taxon>
        <taxon>Planctomycetia</taxon>
        <taxon>Isosphaerales</taxon>
        <taxon>Isosphaeraceae</taxon>
        <taxon>Isosphaera</taxon>
    </lineage>
</organism>
<dbReference type="HOGENOM" id="CLU_1658449_0_0_0"/>
<name>E8QXH2_ISOPI</name>
<reference evidence="1 2" key="2">
    <citation type="journal article" date="2011" name="Stand. Genomic Sci.">
        <title>Complete genome sequence of Isosphaera pallida type strain (IS1B).</title>
        <authorList>
            <consortium name="US DOE Joint Genome Institute (JGI-PGF)"/>
            <person name="Goker M."/>
            <person name="Cleland D."/>
            <person name="Saunders E."/>
            <person name="Lapidus A."/>
            <person name="Nolan M."/>
            <person name="Lucas S."/>
            <person name="Hammon N."/>
            <person name="Deshpande S."/>
            <person name="Cheng J.F."/>
            <person name="Tapia R."/>
            <person name="Han C."/>
            <person name="Goodwin L."/>
            <person name="Pitluck S."/>
            <person name="Liolios K."/>
            <person name="Pagani I."/>
            <person name="Ivanova N."/>
            <person name="Mavromatis K."/>
            <person name="Pati A."/>
            <person name="Chen A."/>
            <person name="Palaniappan K."/>
            <person name="Land M."/>
            <person name="Hauser L."/>
            <person name="Chang Y.J."/>
            <person name="Jeffries C.D."/>
            <person name="Detter J.C."/>
            <person name="Beck B."/>
            <person name="Woyke T."/>
            <person name="Bristow J."/>
            <person name="Eisen J.A."/>
            <person name="Markowitz V."/>
            <person name="Hugenholtz P."/>
            <person name="Kyrpides N.C."/>
            <person name="Klenk H.P."/>
        </authorList>
    </citation>
    <scope>NUCLEOTIDE SEQUENCE [LARGE SCALE GENOMIC DNA]</scope>
    <source>
        <strain evidence="2">ATCC 43644 / DSM 9630 / IS1B</strain>
    </source>
</reference>
<dbReference type="Proteomes" id="UP000008631">
    <property type="component" value="Chromosome"/>
</dbReference>
<reference key="1">
    <citation type="submission" date="2010-11" db="EMBL/GenBank/DDBJ databases">
        <title>The complete sequence of chromosome of Isophaera pallida ATCC 43644.</title>
        <authorList>
            <consortium name="US DOE Joint Genome Institute (JGI-PGF)"/>
            <person name="Lucas S."/>
            <person name="Copeland A."/>
            <person name="Lapidus A."/>
            <person name="Bruce D."/>
            <person name="Goodwin L."/>
            <person name="Pitluck S."/>
            <person name="Kyrpides N."/>
            <person name="Mavromatis K."/>
            <person name="Pagani I."/>
            <person name="Ivanova N."/>
            <person name="Saunders E."/>
            <person name="Brettin T."/>
            <person name="Detter J.C."/>
            <person name="Han C."/>
            <person name="Tapia R."/>
            <person name="Land M."/>
            <person name="Hauser L."/>
            <person name="Markowitz V."/>
            <person name="Cheng J.-F."/>
            <person name="Hugenholtz P."/>
            <person name="Woyke T."/>
            <person name="Wu D."/>
            <person name="Eisen J.A."/>
        </authorList>
    </citation>
    <scope>NUCLEOTIDE SEQUENCE</scope>
    <source>
        <strain>ATCC 43644</strain>
    </source>
</reference>
<keyword evidence="2" id="KW-1185">Reference proteome</keyword>
<evidence type="ECO:0000313" key="1">
    <source>
        <dbReference type="EMBL" id="ADV63020.1"/>
    </source>
</evidence>
<sequence length="159" mass="18251">MLILKEIKPRAPSCSPGERKVGGNRRPRSWTICPVCLGIFPLPHLRRRFCSYPCKVTAQATGRQTVRRTIAKARTAQSLLRYHVQAGNIVRPDACEECGATDRRIEAAHFNYDEPLRVRWLCVPCHRRWDKSEPKHATVIIQRREKFTGRKAERGNGHA</sequence>
<dbReference type="AlphaFoldDB" id="E8QXH2"/>
<dbReference type="RefSeq" id="WP_013565308.1">
    <property type="nucleotide sequence ID" value="NC_014962.1"/>
</dbReference>
<dbReference type="STRING" id="575540.Isop_2446"/>
<proteinExistence type="predicted"/>
<dbReference type="OrthoDB" id="276826at2"/>